<dbReference type="AlphaFoldDB" id="A0AAE3NNV7"/>
<gene>
    <name evidence="6" type="ORF">P1J78_11925</name>
</gene>
<evidence type="ECO:0000256" key="5">
    <source>
        <dbReference type="SAM" id="Phobius"/>
    </source>
</evidence>
<dbReference type="Proteomes" id="UP001220964">
    <property type="component" value="Unassembled WGS sequence"/>
</dbReference>
<evidence type="ECO:0000256" key="2">
    <source>
        <dbReference type="ARBA" id="ARBA00022692"/>
    </source>
</evidence>
<feature type="transmembrane region" description="Helical" evidence="5">
    <location>
        <begin position="67"/>
        <end position="84"/>
    </location>
</feature>
<proteinExistence type="predicted"/>
<evidence type="ECO:0000256" key="1">
    <source>
        <dbReference type="ARBA" id="ARBA00004141"/>
    </source>
</evidence>
<comment type="caution">
    <text evidence="6">The sequence shown here is derived from an EMBL/GenBank/DDBJ whole genome shotgun (WGS) entry which is preliminary data.</text>
</comment>
<evidence type="ECO:0000313" key="6">
    <source>
        <dbReference type="EMBL" id="MDF0601443.1"/>
    </source>
</evidence>
<organism evidence="6 7">
    <name type="scientific">Psychromarinibacter sediminicola</name>
    <dbReference type="NCBI Taxonomy" id="3033385"/>
    <lineage>
        <taxon>Bacteria</taxon>
        <taxon>Pseudomonadati</taxon>
        <taxon>Pseudomonadota</taxon>
        <taxon>Alphaproteobacteria</taxon>
        <taxon>Rhodobacterales</taxon>
        <taxon>Paracoccaceae</taxon>
        <taxon>Psychromarinibacter</taxon>
    </lineage>
</organism>
<dbReference type="Pfam" id="PF07681">
    <property type="entry name" value="DoxX"/>
    <property type="match status" value="1"/>
</dbReference>
<dbReference type="EMBL" id="JARGYC010000028">
    <property type="protein sequence ID" value="MDF0601443.1"/>
    <property type="molecule type" value="Genomic_DNA"/>
</dbReference>
<evidence type="ECO:0000256" key="4">
    <source>
        <dbReference type="ARBA" id="ARBA00023136"/>
    </source>
</evidence>
<sequence>MDDLTGFAGRALLAALFVAGAVQKVLDPGPAQALLAMRGLPEALVWPALAANAALAAALLTGWRLRAAGWAAALYCVGTSWFHFQPEDGWQMSIFVKNWAIAGGCLLLAAGGGGRWRLR</sequence>
<keyword evidence="2 5" id="KW-0812">Transmembrane</keyword>
<accession>A0AAE3NNV7</accession>
<evidence type="ECO:0000313" key="7">
    <source>
        <dbReference type="Proteomes" id="UP001220964"/>
    </source>
</evidence>
<dbReference type="GO" id="GO:0016020">
    <property type="term" value="C:membrane"/>
    <property type="evidence" value="ECO:0007669"/>
    <property type="project" value="UniProtKB-SubCell"/>
</dbReference>
<keyword evidence="4 5" id="KW-0472">Membrane</keyword>
<feature type="transmembrane region" description="Helical" evidence="5">
    <location>
        <begin position="43"/>
        <end position="60"/>
    </location>
</feature>
<name>A0AAE3NNV7_9RHOB</name>
<comment type="subcellular location">
    <subcellularLocation>
        <location evidence="1">Membrane</location>
        <topology evidence="1">Multi-pass membrane protein</topology>
    </subcellularLocation>
</comment>
<dbReference type="RefSeq" id="WP_275567584.1">
    <property type="nucleotide sequence ID" value="NZ_JARGYC010000028.1"/>
</dbReference>
<dbReference type="InterPro" id="IPR032808">
    <property type="entry name" value="DoxX"/>
</dbReference>
<keyword evidence="3 5" id="KW-1133">Transmembrane helix</keyword>
<protein>
    <submittedName>
        <fullName evidence="6">DoxX protein</fullName>
    </submittedName>
</protein>
<evidence type="ECO:0000256" key="3">
    <source>
        <dbReference type="ARBA" id="ARBA00022989"/>
    </source>
</evidence>
<reference evidence="6" key="1">
    <citation type="submission" date="2023-03" db="EMBL/GenBank/DDBJ databases">
        <title>Multiphase analysis and comparison of six strains from genera Psychromarinibacter, Lutimaribacter, and Maritimibacter, including a novel species: Psychromarinibacter sediminicola sp. nov.</title>
        <authorList>
            <person name="Wang Y.-H."/>
            <person name="Ye M.-Q."/>
            <person name="Du Z.-J."/>
        </authorList>
    </citation>
    <scope>NUCLEOTIDE SEQUENCE</scope>
    <source>
        <strain evidence="6">C21-152</strain>
    </source>
</reference>
<feature type="transmembrane region" description="Helical" evidence="5">
    <location>
        <begin position="90"/>
        <end position="110"/>
    </location>
</feature>
<keyword evidence="7" id="KW-1185">Reference proteome</keyword>